<keyword evidence="3" id="KW-1185">Reference proteome</keyword>
<evidence type="ECO:0000313" key="3">
    <source>
        <dbReference type="Proteomes" id="UP000032049"/>
    </source>
</evidence>
<gene>
    <name evidence="2" type="ORF">TH53_01150</name>
</gene>
<dbReference type="SMART" id="SM00855">
    <property type="entry name" value="PGAM"/>
    <property type="match status" value="1"/>
</dbReference>
<dbReference type="PANTHER" id="PTHR47623:SF1">
    <property type="entry name" value="OS09G0287300 PROTEIN"/>
    <property type="match status" value="1"/>
</dbReference>
<name>A0A0D0FAB0_9SPHI</name>
<dbReference type="STRING" id="1503925.TH53_01150"/>
<dbReference type="OrthoDB" id="9810154at2"/>
<dbReference type="AlphaFoldDB" id="A0A0D0FAB0"/>
<proteinExistence type="predicted"/>
<dbReference type="PANTHER" id="PTHR47623">
    <property type="entry name" value="OS09G0287300 PROTEIN"/>
    <property type="match status" value="1"/>
</dbReference>
<dbReference type="CDD" id="cd07067">
    <property type="entry name" value="HP_PGM_like"/>
    <property type="match status" value="1"/>
</dbReference>
<evidence type="ECO:0000313" key="2">
    <source>
        <dbReference type="EMBL" id="KIO78738.1"/>
    </source>
</evidence>
<dbReference type="Pfam" id="PF00300">
    <property type="entry name" value="His_Phos_1"/>
    <property type="match status" value="1"/>
</dbReference>
<reference evidence="2 3" key="1">
    <citation type="submission" date="2015-01" db="EMBL/GenBank/DDBJ databases">
        <title>Draft genome sequence of Pedobacter sp. NL19 isolated from sludge of an effluent treatment pond in an abandoned uranium mine.</title>
        <authorList>
            <person name="Santos T."/>
            <person name="Caetano T."/>
            <person name="Covas C."/>
            <person name="Cruz A."/>
            <person name="Mendo S."/>
        </authorList>
    </citation>
    <scope>NUCLEOTIDE SEQUENCE [LARGE SCALE GENOMIC DNA]</scope>
    <source>
        <strain evidence="2 3">NL19</strain>
    </source>
</reference>
<accession>A0A0D0FAB0</accession>
<feature type="binding site" evidence="1">
    <location>
        <position position="59"/>
    </location>
    <ligand>
        <name>substrate</name>
    </ligand>
</feature>
<comment type="caution">
    <text evidence="2">The sequence shown here is derived from an EMBL/GenBank/DDBJ whole genome shotgun (WGS) entry which is preliminary data.</text>
</comment>
<sequence length="167" mass="18886">MAKQLVLVRHGKSDWAVGGTSDFDRPLNHRGNKNAPEMAERISRRNLIPDLLVSSPAKRAITTAKHFSETWNMPKENILKEPSVYEANTTALLAVVNKFDPKYNRVALFGHNPGLTDFVNYLADAHIYNMPTASVVYIDFPFDDWSLVSHHTGSLWLFDYPKNTDSV</sequence>
<organism evidence="2 3">
    <name type="scientific">Pedobacter lusitanus</name>
    <dbReference type="NCBI Taxonomy" id="1503925"/>
    <lineage>
        <taxon>Bacteria</taxon>
        <taxon>Pseudomonadati</taxon>
        <taxon>Bacteroidota</taxon>
        <taxon>Sphingobacteriia</taxon>
        <taxon>Sphingobacteriales</taxon>
        <taxon>Sphingobacteriaceae</taxon>
        <taxon>Pedobacter</taxon>
    </lineage>
</organism>
<protein>
    <submittedName>
        <fullName evidence="2">Phosphohistidine phosphatase</fullName>
    </submittedName>
</protein>
<dbReference type="InterPro" id="IPR013078">
    <property type="entry name" value="His_Pase_superF_clade-1"/>
</dbReference>
<dbReference type="InterPro" id="IPR029033">
    <property type="entry name" value="His_PPase_superfam"/>
</dbReference>
<dbReference type="RefSeq" id="WP_041877578.1">
    <property type="nucleotide sequence ID" value="NZ_CP157278.1"/>
</dbReference>
<evidence type="ECO:0000256" key="1">
    <source>
        <dbReference type="PIRSR" id="PIRSR613078-2"/>
    </source>
</evidence>
<dbReference type="SUPFAM" id="SSF53254">
    <property type="entry name" value="Phosphoglycerate mutase-like"/>
    <property type="match status" value="1"/>
</dbReference>
<dbReference type="EMBL" id="JXRA01000006">
    <property type="protein sequence ID" value="KIO78738.1"/>
    <property type="molecule type" value="Genomic_DNA"/>
</dbReference>
<dbReference type="Gene3D" id="3.40.50.1240">
    <property type="entry name" value="Phosphoglycerate mutase-like"/>
    <property type="match status" value="1"/>
</dbReference>
<dbReference type="Proteomes" id="UP000032049">
    <property type="component" value="Unassembled WGS sequence"/>
</dbReference>